<proteinExistence type="predicted"/>
<feature type="region of interest" description="Disordered" evidence="1">
    <location>
        <begin position="273"/>
        <end position="292"/>
    </location>
</feature>
<accession>A0AAD3YBI4</accession>
<dbReference type="Proteomes" id="UP001222932">
    <property type="component" value="Unassembled WGS sequence"/>
</dbReference>
<feature type="region of interest" description="Disordered" evidence="1">
    <location>
        <begin position="374"/>
        <end position="396"/>
    </location>
</feature>
<evidence type="ECO:0000313" key="4">
    <source>
        <dbReference type="EMBL" id="GMK57080.1"/>
    </source>
</evidence>
<dbReference type="Pfam" id="PF12776">
    <property type="entry name" value="Myb_DNA-bind_3"/>
    <property type="match status" value="1"/>
</dbReference>
<dbReference type="InterPro" id="IPR024752">
    <property type="entry name" value="Myb/SANT-like_dom"/>
</dbReference>
<sequence>MSLVLSWSLSTSSLFLQLLPSCPTSRAHANQDVLLRHREKGRTADNGFEPEVWQEAAKSLESTNGTGGEKTPDACRSRWQRLQREFKFAREYLEECPGFSWDRNKHKLQAADESWAAAESKGHQTKKGRKIYLPWFQGLSQLCPGDSRIRPTKARVPSSGSSASETSGAVLAHAGVVRQTPGLSDGTHIMSHVNGPHNGVPPNLSVPEPPPVWADEGDNSVETVDNFGLPDPNHQAFAMPSHKRPLEYDVSPQYTPTINDPALPSPVYPPLTIGNGDMGSSLLRTPQQSTEARREMMVARTDKPRPDRTLTAAASMPSLTGASHVRSKSGGNIIIPPVSSAGGLALSGLTPKTTGMTFSPGGELQPLATTAIAQPKSGVGSGGNTPGPTGSPESDAGARRIEAVRRLQLEELPDDDIMLILPEFEQSNAVVETYLGLNRDILRTRWLADKVMVRRLQLERARRADEFESAM</sequence>
<feature type="region of interest" description="Disordered" evidence="1">
    <location>
        <begin position="144"/>
        <end position="167"/>
    </location>
</feature>
<reference evidence="4" key="1">
    <citation type="journal article" date="2023" name="BMC Genomics">
        <title>Chromosome-level genome assemblies of Cutaneotrichosporon spp. (Trichosporonales, Basidiomycota) reveal imbalanced evolution between nucleotide sequences and chromosome synteny.</title>
        <authorList>
            <person name="Kobayashi Y."/>
            <person name="Kayamori A."/>
            <person name="Aoki K."/>
            <person name="Shiwa Y."/>
            <person name="Matsutani M."/>
            <person name="Fujita N."/>
            <person name="Sugita T."/>
            <person name="Iwasaki W."/>
            <person name="Tanaka N."/>
            <person name="Takashima M."/>
        </authorList>
    </citation>
    <scope>NUCLEOTIDE SEQUENCE</scope>
    <source>
        <strain evidence="4">HIS016</strain>
    </source>
</reference>
<evidence type="ECO:0000313" key="5">
    <source>
        <dbReference type="Proteomes" id="UP001222932"/>
    </source>
</evidence>
<protein>
    <recommendedName>
        <fullName evidence="3">Myb/SANT-like domain-containing protein</fullName>
    </recommendedName>
</protein>
<gene>
    <name evidence="4" type="ORF">CspeluHIS016_0309200</name>
</gene>
<name>A0AAD3YBI4_9TREE</name>
<keyword evidence="2" id="KW-0732">Signal</keyword>
<feature type="chain" id="PRO_5042176434" description="Myb/SANT-like domain-containing protein" evidence="2">
    <location>
        <begin position="30"/>
        <end position="471"/>
    </location>
</feature>
<organism evidence="4 5">
    <name type="scientific">Cutaneotrichosporon spelunceum</name>
    <dbReference type="NCBI Taxonomy" id="1672016"/>
    <lineage>
        <taxon>Eukaryota</taxon>
        <taxon>Fungi</taxon>
        <taxon>Dikarya</taxon>
        <taxon>Basidiomycota</taxon>
        <taxon>Agaricomycotina</taxon>
        <taxon>Tremellomycetes</taxon>
        <taxon>Trichosporonales</taxon>
        <taxon>Trichosporonaceae</taxon>
        <taxon>Cutaneotrichosporon</taxon>
    </lineage>
</organism>
<evidence type="ECO:0000256" key="1">
    <source>
        <dbReference type="SAM" id="MobiDB-lite"/>
    </source>
</evidence>
<reference evidence="4" key="2">
    <citation type="submission" date="2023-06" db="EMBL/GenBank/DDBJ databases">
        <authorList>
            <person name="Kobayashi Y."/>
            <person name="Kayamori A."/>
            <person name="Aoki K."/>
            <person name="Shiwa Y."/>
            <person name="Fujita N."/>
            <person name="Sugita T."/>
            <person name="Iwasaki W."/>
            <person name="Tanaka N."/>
            <person name="Takashima M."/>
        </authorList>
    </citation>
    <scope>NUCLEOTIDE SEQUENCE</scope>
    <source>
        <strain evidence="4">HIS016</strain>
    </source>
</reference>
<dbReference type="EMBL" id="BTCM01000003">
    <property type="protein sequence ID" value="GMK57080.1"/>
    <property type="molecule type" value="Genomic_DNA"/>
</dbReference>
<comment type="caution">
    <text evidence="4">The sequence shown here is derived from an EMBL/GenBank/DDBJ whole genome shotgun (WGS) entry which is preliminary data.</text>
</comment>
<evidence type="ECO:0000256" key="2">
    <source>
        <dbReference type="SAM" id="SignalP"/>
    </source>
</evidence>
<feature type="domain" description="Myb/SANT-like" evidence="3">
    <location>
        <begin position="32"/>
        <end position="117"/>
    </location>
</feature>
<dbReference type="AlphaFoldDB" id="A0AAD3YBI4"/>
<evidence type="ECO:0000259" key="3">
    <source>
        <dbReference type="Pfam" id="PF12776"/>
    </source>
</evidence>
<feature type="compositionally biased region" description="Low complexity" evidence="1">
    <location>
        <begin position="158"/>
        <end position="167"/>
    </location>
</feature>
<feature type="signal peptide" evidence="2">
    <location>
        <begin position="1"/>
        <end position="29"/>
    </location>
</feature>
<keyword evidence="5" id="KW-1185">Reference proteome</keyword>